<dbReference type="PATRIC" id="fig|1280948.3.peg.1264"/>
<dbReference type="OrthoDB" id="8452228at2"/>
<evidence type="ECO:0000313" key="2">
    <source>
        <dbReference type="Proteomes" id="UP000024547"/>
    </source>
</evidence>
<protein>
    <recommendedName>
        <fullName evidence="3">PhiE125 gp8 family phage protein</fullName>
    </recommendedName>
</protein>
<dbReference type="STRING" id="1280948.HY36_15155"/>
<dbReference type="InterPro" id="IPR011738">
    <property type="entry name" value="Phage_CHP"/>
</dbReference>
<reference evidence="1 2" key="1">
    <citation type="journal article" date="2014" name="Antonie Van Leeuwenhoek">
        <title>Hyphomonas beringensis sp. nov. and Hyphomonas chukchiensis sp. nov., isolated from surface seawater of the Bering Sea and Chukchi Sea.</title>
        <authorList>
            <person name="Li C."/>
            <person name="Lai Q."/>
            <person name="Li G."/>
            <person name="Dong C."/>
            <person name="Wang J."/>
            <person name="Liao Y."/>
            <person name="Shao Z."/>
        </authorList>
    </citation>
    <scope>NUCLEOTIDE SEQUENCE [LARGE SCALE GENOMIC DNA]</scope>
    <source>
        <strain evidence="1 2">22II1-22F38</strain>
    </source>
</reference>
<proteinExistence type="predicted"/>
<dbReference type="CDD" id="cd08054">
    <property type="entry name" value="gp6"/>
    <property type="match status" value="1"/>
</dbReference>
<dbReference type="Gene3D" id="1.10.3230.30">
    <property type="entry name" value="Phage gp6-like head-tail connector protein"/>
    <property type="match status" value="1"/>
</dbReference>
<dbReference type="Proteomes" id="UP000024547">
    <property type="component" value="Unassembled WGS sequence"/>
</dbReference>
<sequence length="182" mass="19424">MNNLTVISPPDGEALSLDTAKAYLRIGHEGEDDLVTGLIASARARLEAETGLALVMRTVKRRFDRWPSGVTRTGMRLVPGPASALVSVETLDAEGAAQLYTARFALSGGRLRLKPFVALPPIPPGGHADVTFVTGYGAAADVPEDLVQALKRLVLAAYRREAGEALPDEVSAILAARRERRL</sequence>
<dbReference type="NCBIfam" id="TIGR02215">
    <property type="entry name" value="phage_chp_gp8"/>
    <property type="match status" value="1"/>
</dbReference>
<organism evidence="1 2">
    <name type="scientific">Hyphomonas atlantica</name>
    <dbReference type="NCBI Taxonomy" id="1280948"/>
    <lineage>
        <taxon>Bacteria</taxon>
        <taxon>Pseudomonadati</taxon>
        <taxon>Pseudomonadota</taxon>
        <taxon>Alphaproteobacteria</taxon>
        <taxon>Hyphomonadales</taxon>
        <taxon>Hyphomonadaceae</taxon>
        <taxon>Hyphomonas</taxon>
    </lineage>
</organism>
<evidence type="ECO:0008006" key="3">
    <source>
        <dbReference type="Google" id="ProtNLM"/>
    </source>
</evidence>
<evidence type="ECO:0000313" key="1">
    <source>
        <dbReference type="EMBL" id="KCZ63068.1"/>
    </source>
</evidence>
<keyword evidence="2" id="KW-1185">Reference proteome</keyword>
<dbReference type="EMBL" id="AWFH01000007">
    <property type="protein sequence ID" value="KCZ63068.1"/>
    <property type="molecule type" value="Genomic_DNA"/>
</dbReference>
<dbReference type="RefSeq" id="WP_035549937.1">
    <property type="nucleotide sequence ID" value="NZ_AWFH01000007.1"/>
</dbReference>
<dbReference type="eggNOG" id="ENOG5032SBG">
    <property type="taxonomic scope" value="Bacteria"/>
</dbReference>
<gene>
    <name evidence="1" type="ORF">HY36_15155</name>
</gene>
<dbReference type="AlphaFoldDB" id="A0A059E5Z4"/>
<accession>A0A059E5Z4</accession>
<name>A0A059E5Z4_9PROT</name>
<comment type="caution">
    <text evidence="1">The sequence shown here is derived from an EMBL/GenBank/DDBJ whole genome shotgun (WGS) entry which is preliminary data.</text>
</comment>